<dbReference type="GO" id="GO:0006221">
    <property type="term" value="P:pyrimidine nucleotide biosynthetic process"/>
    <property type="evidence" value="ECO:0007669"/>
    <property type="project" value="UniProtKB-KW"/>
</dbReference>
<evidence type="ECO:0000256" key="4">
    <source>
        <dbReference type="ARBA" id="ARBA00022723"/>
    </source>
</evidence>
<dbReference type="Gene3D" id="3.20.20.140">
    <property type="entry name" value="Metal-dependent hydrolases"/>
    <property type="match status" value="1"/>
</dbReference>
<dbReference type="PANTHER" id="PTHR43137:SF1">
    <property type="entry name" value="DIHYDROOROTASE"/>
    <property type="match status" value="1"/>
</dbReference>
<dbReference type="PROSITE" id="PS00482">
    <property type="entry name" value="DIHYDROOROTASE_1"/>
    <property type="match status" value="1"/>
</dbReference>
<dbReference type="Proteomes" id="UP001055712">
    <property type="component" value="Unassembled WGS sequence"/>
</dbReference>
<dbReference type="NCBIfam" id="TIGR00856">
    <property type="entry name" value="pyrC_dimer"/>
    <property type="match status" value="1"/>
</dbReference>
<evidence type="ECO:0000256" key="3">
    <source>
        <dbReference type="ARBA" id="ARBA00012860"/>
    </source>
</evidence>
<dbReference type="OrthoDB" id="1670005at2759"/>
<dbReference type="AlphaFoldDB" id="A0A9D4TGE9"/>
<evidence type="ECO:0000313" key="11">
    <source>
        <dbReference type="EMBL" id="KAI3424907.1"/>
    </source>
</evidence>
<name>A0A9D4TGE9_CHLVU</name>
<dbReference type="EC" id="3.5.2.3" evidence="3"/>
<dbReference type="FunFam" id="3.20.20.140:FF:000006">
    <property type="entry name" value="Dihydroorotase"/>
    <property type="match status" value="1"/>
</dbReference>
<dbReference type="InterPro" id="IPR006680">
    <property type="entry name" value="Amidohydro-rel"/>
</dbReference>
<evidence type="ECO:0000313" key="12">
    <source>
        <dbReference type="Proteomes" id="UP001055712"/>
    </source>
</evidence>
<dbReference type="PROSITE" id="PS00483">
    <property type="entry name" value="DIHYDROOROTASE_2"/>
    <property type="match status" value="1"/>
</dbReference>
<keyword evidence="5" id="KW-0378">Hydrolase</keyword>
<evidence type="ECO:0000259" key="10">
    <source>
        <dbReference type="Pfam" id="PF01979"/>
    </source>
</evidence>
<evidence type="ECO:0000256" key="6">
    <source>
        <dbReference type="ARBA" id="ARBA00022833"/>
    </source>
</evidence>
<evidence type="ECO:0000256" key="2">
    <source>
        <dbReference type="ARBA" id="ARBA00005631"/>
    </source>
</evidence>
<reference evidence="11" key="1">
    <citation type="journal article" date="2019" name="Plant J.">
        <title>Chlorella vulgaris genome assembly and annotation reveals the molecular basis for metabolic acclimation to high light conditions.</title>
        <authorList>
            <person name="Cecchin M."/>
            <person name="Marcolungo L."/>
            <person name="Rossato M."/>
            <person name="Girolomoni L."/>
            <person name="Cosentino E."/>
            <person name="Cuine S."/>
            <person name="Li-Beisson Y."/>
            <person name="Delledonne M."/>
            <person name="Ballottari M."/>
        </authorList>
    </citation>
    <scope>NUCLEOTIDE SEQUENCE</scope>
    <source>
        <strain evidence="11">211/11P</strain>
    </source>
</reference>
<evidence type="ECO:0000256" key="7">
    <source>
        <dbReference type="ARBA" id="ARBA00022975"/>
    </source>
</evidence>
<dbReference type="InterPro" id="IPR004721">
    <property type="entry name" value="DHOdimr"/>
</dbReference>
<evidence type="ECO:0000256" key="8">
    <source>
        <dbReference type="ARBA" id="ARBA00048492"/>
    </source>
</evidence>
<dbReference type="GO" id="GO:0004151">
    <property type="term" value="F:dihydroorotase activity"/>
    <property type="evidence" value="ECO:0007669"/>
    <property type="project" value="UniProtKB-EC"/>
</dbReference>
<keyword evidence="12" id="KW-1185">Reference proteome</keyword>
<reference evidence="11" key="2">
    <citation type="submission" date="2020-11" db="EMBL/GenBank/DDBJ databases">
        <authorList>
            <person name="Cecchin M."/>
            <person name="Marcolungo L."/>
            <person name="Rossato M."/>
            <person name="Girolomoni L."/>
            <person name="Cosentino E."/>
            <person name="Cuine S."/>
            <person name="Li-Beisson Y."/>
            <person name="Delledonne M."/>
            <person name="Ballottari M."/>
        </authorList>
    </citation>
    <scope>NUCLEOTIDE SEQUENCE</scope>
    <source>
        <strain evidence="11">211/11P</strain>
        <tissue evidence="11">Whole cell</tissue>
    </source>
</reference>
<keyword evidence="7" id="KW-0665">Pyrimidine biosynthesis</keyword>
<dbReference type="PIRSF" id="PIRSF001237">
    <property type="entry name" value="DHOdimr"/>
    <property type="match status" value="1"/>
</dbReference>
<sequence>MQRCATFARSYSAAVRQRRCYPASRRHLAQAAAAASGAPDELVITRPDDWHLHLRDGAGLQSVVPHTAHTYGRAVIMPNLVPPITTAAAAVDYRSRVLAAVPSSRSAAFTPLMTCYLTDNTAPEEVLRAKEAGVVAFKLYPAGATTNSDSGVTDFTKCLPTLKAMAEAGLLLLVHGEVTDSHVDFFDREKVFIESKLKPLLDAVPELRVVMEHITTRDAAEFVAAAPANVAASVTPQHMLMNRNALFQGGLRPHAFCLPILKREEHRVAVAAAATSGSSKFFLGTDSAPHPKHAKESACGCAGLFSAPVALALYAHAFEQADALQHLEAFASFNGPDFYGLPRNTDKVTLRRQPWAVPETYEFGESVVVPMWAGQQCPWSVV</sequence>
<evidence type="ECO:0000256" key="9">
    <source>
        <dbReference type="ARBA" id="ARBA00069884"/>
    </source>
</evidence>
<dbReference type="InterPro" id="IPR002195">
    <property type="entry name" value="Dihydroorotase_CS"/>
</dbReference>
<dbReference type="GO" id="GO:0046872">
    <property type="term" value="F:metal ion binding"/>
    <property type="evidence" value="ECO:0007669"/>
    <property type="project" value="UniProtKB-KW"/>
</dbReference>
<dbReference type="GO" id="GO:0006207">
    <property type="term" value="P:'de novo' pyrimidine nucleobase biosynthetic process"/>
    <property type="evidence" value="ECO:0007669"/>
    <property type="project" value="TreeGrafter"/>
</dbReference>
<comment type="similarity">
    <text evidence="2">Belongs to the metallo-dependent hydrolases superfamily. DHOase family. Class II DHOase subfamily.</text>
</comment>
<dbReference type="PANTHER" id="PTHR43137">
    <property type="entry name" value="DIHYDROOROTASE"/>
    <property type="match status" value="1"/>
</dbReference>
<dbReference type="GO" id="GO:0009507">
    <property type="term" value="C:chloroplast"/>
    <property type="evidence" value="ECO:0007669"/>
    <property type="project" value="TreeGrafter"/>
</dbReference>
<feature type="domain" description="Amidohydrolase-related" evidence="10">
    <location>
        <begin position="49"/>
        <end position="353"/>
    </location>
</feature>
<dbReference type="EMBL" id="SIDB01000012">
    <property type="protein sequence ID" value="KAI3424907.1"/>
    <property type="molecule type" value="Genomic_DNA"/>
</dbReference>
<keyword evidence="6" id="KW-0862">Zinc</keyword>
<dbReference type="HAMAP" id="MF_00219">
    <property type="entry name" value="PyrC_classII"/>
    <property type="match status" value="1"/>
</dbReference>
<evidence type="ECO:0000256" key="1">
    <source>
        <dbReference type="ARBA" id="ARBA00004880"/>
    </source>
</evidence>
<comment type="catalytic activity">
    <reaction evidence="8">
        <text>(S)-dihydroorotate + H2O = N-carbamoyl-L-aspartate + H(+)</text>
        <dbReference type="Rhea" id="RHEA:24296"/>
        <dbReference type="ChEBI" id="CHEBI:15377"/>
        <dbReference type="ChEBI" id="CHEBI:15378"/>
        <dbReference type="ChEBI" id="CHEBI:30864"/>
        <dbReference type="ChEBI" id="CHEBI:32814"/>
        <dbReference type="EC" id="3.5.2.3"/>
    </reaction>
</comment>
<gene>
    <name evidence="11" type="ORF">D9Q98_008291</name>
</gene>
<accession>A0A9D4TGE9</accession>
<organism evidence="11 12">
    <name type="scientific">Chlorella vulgaris</name>
    <name type="common">Green alga</name>
    <dbReference type="NCBI Taxonomy" id="3077"/>
    <lineage>
        <taxon>Eukaryota</taxon>
        <taxon>Viridiplantae</taxon>
        <taxon>Chlorophyta</taxon>
        <taxon>core chlorophytes</taxon>
        <taxon>Trebouxiophyceae</taxon>
        <taxon>Chlorellales</taxon>
        <taxon>Chlorellaceae</taxon>
        <taxon>Chlorella clade</taxon>
        <taxon>Chlorella</taxon>
    </lineage>
</organism>
<comment type="caution">
    <text evidence="11">The sequence shown here is derived from an EMBL/GenBank/DDBJ whole genome shotgun (WGS) entry which is preliminary data.</text>
</comment>
<keyword evidence="4" id="KW-0479">Metal-binding</keyword>
<dbReference type="Pfam" id="PF01979">
    <property type="entry name" value="Amidohydro_1"/>
    <property type="match status" value="1"/>
</dbReference>
<protein>
    <recommendedName>
        <fullName evidence="9">Dihydroorotase, mitochondrial</fullName>
        <ecNumber evidence="3">3.5.2.3</ecNumber>
    </recommendedName>
</protein>
<dbReference type="SUPFAM" id="SSF51556">
    <property type="entry name" value="Metallo-dependent hydrolases"/>
    <property type="match status" value="1"/>
</dbReference>
<comment type="pathway">
    <text evidence="1">Pyrimidine metabolism; UMP biosynthesis via de novo pathway; (S)-dihydroorotate from bicarbonate: step 3/3.</text>
</comment>
<dbReference type="CDD" id="cd01294">
    <property type="entry name" value="DHOase"/>
    <property type="match status" value="1"/>
</dbReference>
<dbReference type="InterPro" id="IPR032466">
    <property type="entry name" value="Metal_Hydrolase"/>
</dbReference>
<proteinExistence type="inferred from homology"/>
<evidence type="ECO:0000256" key="5">
    <source>
        <dbReference type="ARBA" id="ARBA00022801"/>
    </source>
</evidence>